<gene>
    <name evidence="1" type="ORF">EJ73_02357</name>
</gene>
<evidence type="ECO:0000313" key="2">
    <source>
        <dbReference type="Proteomes" id="UP000248314"/>
    </source>
</evidence>
<evidence type="ECO:0000313" key="1">
    <source>
        <dbReference type="EMBL" id="PXX19520.1"/>
    </source>
</evidence>
<proteinExistence type="predicted"/>
<comment type="caution">
    <text evidence="1">The sequence shown here is derived from an EMBL/GenBank/DDBJ whole genome shotgun (WGS) entry which is preliminary data.</text>
</comment>
<keyword evidence="2" id="KW-1185">Reference proteome</keyword>
<sequence>MHQNATHLAPKRSAFSSKTQCYLLQNAVLSPAKRKVKCCKTQSEKYEKTDFFLFLRTPIERSFS</sequence>
<dbReference type="Proteomes" id="UP000248314">
    <property type="component" value="Unassembled WGS sequence"/>
</dbReference>
<reference evidence="1 2" key="1">
    <citation type="submission" date="2018-05" db="EMBL/GenBank/DDBJ databases">
        <title>Genomic Encyclopedia of Type Strains, Phase I: the one thousand microbial genomes (KMG-I) project.</title>
        <authorList>
            <person name="Kyrpides N."/>
        </authorList>
    </citation>
    <scope>NUCLEOTIDE SEQUENCE [LARGE SCALE GENOMIC DNA]</scope>
    <source>
        <strain evidence="1 2">DSM 15611</strain>
    </source>
</reference>
<name>A0A318HQT9_9BACT</name>
<dbReference type="EMBL" id="QJJX01000036">
    <property type="protein sequence ID" value="PXX19520.1"/>
    <property type="molecule type" value="Genomic_DNA"/>
</dbReference>
<accession>A0A318HQT9</accession>
<protein>
    <submittedName>
        <fullName evidence="1">Uncharacterized protein</fullName>
    </submittedName>
</protein>
<dbReference type="AlphaFoldDB" id="A0A318HQT9"/>
<organism evidence="1 2">
    <name type="scientific">Hoylesella shahii DSM 15611 = JCM 12083</name>
    <dbReference type="NCBI Taxonomy" id="1122991"/>
    <lineage>
        <taxon>Bacteria</taxon>
        <taxon>Pseudomonadati</taxon>
        <taxon>Bacteroidota</taxon>
        <taxon>Bacteroidia</taxon>
        <taxon>Bacteroidales</taxon>
        <taxon>Prevotellaceae</taxon>
        <taxon>Hoylesella</taxon>
    </lineage>
</organism>